<dbReference type="InParanoid" id="F6ZIX6"/>
<comment type="catalytic activity">
    <reaction evidence="8">
        <text>arsenic triglutathione + 3 [thioredoxin]-dithiol + 3 S-adenosyl-L-methionine = trimethylarsine + 3 [thioredoxin]-disulfide + 3 glutathione + 3 S-adenosyl-L-homocysteine + 3 H(+)</text>
        <dbReference type="Rhea" id="RHEA:69432"/>
        <dbReference type="Rhea" id="RHEA-COMP:10698"/>
        <dbReference type="Rhea" id="RHEA-COMP:10700"/>
        <dbReference type="ChEBI" id="CHEBI:15378"/>
        <dbReference type="ChEBI" id="CHEBI:27130"/>
        <dbReference type="ChEBI" id="CHEBI:29950"/>
        <dbReference type="ChEBI" id="CHEBI:50058"/>
        <dbReference type="ChEBI" id="CHEBI:57856"/>
        <dbReference type="ChEBI" id="CHEBI:57925"/>
        <dbReference type="ChEBI" id="CHEBI:59789"/>
        <dbReference type="ChEBI" id="CHEBI:183640"/>
        <dbReference type="EC" id="2.1.1.137"/>
    </reaction>
</comment>
<protein>
    <recommendedName>
        <fullName evidence="5">Arsenite methyltransferase</fullName>
        <ecNumber evidence="4">2.1.1.137</ecNumber>
    </recommendedName>
</protein>
<dbReference type="Gene3D" id="3.40.5.100">
    <property type="match status" value="1"/>
</dbReference>
<dbReference type="CDD" id="cd02440">
    <property type="entry name" value="AdoMet_MTases"/>
    <property type="match status" value="1"/>
</dbReference>
<dbReference type="GO" id="GO:0009404">
    <property type="term" value="P:toxin metabolic process"/>
    <property type="evidence" value="ECO:0000318"/>
    <property type="project" value="GO_Central"/>
</dbReference>
<evidence type="ECO:0000313" key="11">
    <source>
        <dbReference type="Proteomes" id="UP000008144"/>
    </source>
</evidence>
<keyword evidence="1" id="KW-0808">Transferase</keyword>
<reference evidence="10" key="3">
    <citation type="submission" date="2025-09" db="UniProtKB">
        <authorList>
            <consortium name="Ensembl"/>
        </authorList>
    </citation>
    <scope>IDENTIFICATION</scope>
</reference>
<dbReference type="PANTHER" id="PTHR43675:SF8">
    <property type="entry name" value="ARSENITE METHYLTRANSFERASE"/>
    <property type="match status" value="1"/>
</dbReference>
<evidence type="ECO:0000256" key="7">
    <source>
        <dbReference type="ARBA" id="ARBA00047943"/>
    </source>
</evidence>
<sequence>MSNCVGTIASVKKYYGQTLRSTCDLKSSLSSSVCEALRPPPHIKRAITMVHDDVASRYFGCGLAIPFDQLEGVKILDLGCGSGRDCYVMSQLVGEDGYVTGVDMTKEQLDIARKYVDHHREKFGFKKSNVKFVEGFVEDMKEIEDSSIDIAISNCVVNLCEDKESVYKEVYRVLKPGGEFYFSDIYADSDVTEAAKNNEVLWGEGMGGALNWRTFHKLTSSVGFECPRIMTSFPVQMKHPEECINIITGDVKYVSVLYRMFKLDSDVIKTPCNVTYKGTIKYNQDELKFDLHLTFHTDDITTIDGITAATLRTSRFFQHFKFSEPVANGPEPVGLENPFDVIN</sequence>
<evidence type="ECO:0000256" key="3">
    <source>
        <dbReference type="ARBA" id="ARBA00034487"/>
    </source>
</evidence>
<evidence type="ECO:0000256" key="8">
    <source>
        <dbReference type="ARBA" id="ARBA00048428"/>
    </source>
</evidence>
<dbReference type="Pfam" id="PF13847">
    <property type="entry name" value="Methyltransf_31"/>
    <property type="match status" value="1"/>
</dbReference>
<dbReference type="GO" id="GO:0018872">
    <property type="term" value="P:arsonoacetate metabolic process"/>
    <property type="evidence" value="ECO:0000318"/>
    <property type="project" value="GO_Central"/>
</dbReference>
<dbReference type="GeneTree" id="ENSGT00390000001742"/>
<dbReference type="HOGENOM" id="CLU_052868_0_1_1"/>
<accession>F6ZIX6</accession>
<comment type="catalytic activity">
    <reaction evidence="6">
        <text>arsenic triglutathione + [thioredoxin]-dithiol + S-adenosyl-L-methionine + 2 H2O = methylarsonous acid + [thioredoxin]-disulfide + 3 glutathione + S-adenosyl-L-homocysteine + H(+)</text>
        <dbReference type="Rhea" id="RHEA:69460"/>
        <dbReference type="Rhea" id="RHEA-COMP:10698"/>
        <dbReference type="Rhea" id="RHEA-COMP:10700"/>
        <dbReference type="ChEBI" id="CHEBI:15377"/>
        <dbReference type="ChEBI" id="CHEBI:15378"/>
        <dbReference type="ChEBI" id="CHEBI:17826"/>
        <dbReference type="ChEBI" id="CHEBI:29950"/>
        <dbReference type="ChEBI" id="CHEBI:50058"/>
        <dbReference type="ChEBI" id="CHEBI:57856"/>
        <dbReference type="ChEBI" id="CHEBI:57925"/>
        <dbReference type="ChEBI" id="CHEBI:59789"/>
        <dbReference type="ChEBI" id="CHEBI:183640"/>
        <dbReference type="EC" id="2.1.1.137"/>
    </reaction>
</comment>
<dbReference type="EC" id="2.1.1.137" evidence="4"/>
<dbReference type="PANTHER" id="PTHR43675">
    <property type="entry name" value="ARSENITE METHYLTRANSFERASE"/>
    <property type="match status" value="1"/>
</dbReference>
<dbReference type="Proteomes" id="UP000008144">
    <property type="component" value="Unassembled WGS sequence"/>
</dbReference>
<reference evidence="10" key="2">
    <citation type="submission" date="2025-08" db="UniProtKB">
        <authorList>
            <consortium name="Ensembl"/>
        </authorList>
    </citation>
    <scope>IDENTIFICATION</scope>
</reference>
<dbReference type="SUPFAM" id="SSF53335">
    <property type="entry name" value="S-adenosyl-L-methionine-dependent methyltransferases"/>
    <property type="match status" value="1"/>
</dbReference>
<evidence type="ECO:0000256" key="5">
    <source>
        <dbReference type="ARBA" id="ARBA00034545"/>
    </source>
</evidence>
<dbReference type="InterPro" id="IPR026669">
    <property type="entry name" value="Arsenite_MeTrfase-like"/>
</dbReference>
<reference evidence="11" key="1">
    <citation type="journal article" date="2002" name="Science">
        <title>The draft genome of Ciona intestinalis: insights into chordate and vertebrate origins.</title>
        <authorList>
            <person name="Dehal P."/>
            <person name="Satou Y."/>
            <person name="Campbell R.K."/>
            <person name="Chapman J."/>
            <person name="Degnan B."/>
            <person name="De Tomaso A."/>
            <person name="Davidson B."/>
            <person name="Di Gregorio A."/>
            <person name="Gelpke M."/>
            <person name="Goodstein D.M."/>
            <person name="Harafuji N."/>
            <person name="Hastings K.E."/>
            <person name="Ho I."/>
            <person name="Hotta K."/>
            <person name="Huang W."/>
            <person name="Kawashima T."/>
            <person name="Lemaire P."/>
            <person name="Martinez D."/>
            <person name="Meinertzhagen I.A."/>
            <person name="Necula S."/>
            <person name="Nonaka M."/>
            <person name="Putnam N."/>
            <person name="Rash S."/>
            <person name="Saiga H."/>
            <person name="Satake M."/>
            <person name="Terry A."/>
            <person name="Yamada L."/>
            <person name="Wang H.G."/>
            <person name="Awazu S."/>
            <person name="Azumi K."/>
            <person name="Boore J."/>
            <person name="Branno M."/>
            <person name="Chin-Bow S."/>
            <person name="DeSantis R."/>
            <person name="Doyle S."/>
            <person name="Francino P."/>
            <person name="Keys D.N."/>
            <person name="Haga S."/>
            <person name="Hayashi H."/>
            <person name="Hino K."/>
            <person name="Imai K.S."/>
            <person name="Inaba K."/>
            <person name="Kano S."/>
            <person name="Kobayashi K."/>
            <person name="Kobayashi M."/>
            <person name="Lee B.I."/>
            <person name="Makabe K.W."/>
            <person name="Manohar C."/>
            <person name="Matassi G."/>
            <person name="Medina M."/>
            <person name="Mochizuki Y."/>
            <person name="Mount S."/>
            <person name="Morishita T."/>
            <person name="Miura S."/>
            <person name="Nakayama A."/>
            <person name="Nishizaka S."/>
            <person name="Nomoto H."/>
            <person name="Ohta F."/>
            <person name="Oishi K."/>
            <person name="Rigoutsos I."/>
            <person name="Sano M."/>
            <person name="Sasaki A."/>
            <person name="Sasakura Y."/>
            <person name="Shoguchi E."/>
            <person name="Shin-i T."/>
            <person name="Spagnuolo A."/>
            <person name="Stainier D."/>
            <person name="Suzuki M.M."/>
            <person name="Tassy O."/>
            <person name="Takatori N."/>
            <person name="Tokuoka M."/>
            <person name="Yagi K."/>
            <person name="Yoshizaki F."/>
            <person name="Wada S."/>
            <person name="Zhang C."/>
            <person name="Hyatt P.D."/>
            <person name="Larimer F."/>
            <person name="Detter C."/>
            <person name="Doggett N."/>
            <person name="Glavina T."/>
            <person name="Hawkins T."/>
            <person name="Richardson P."/>
            <person name="Lucas S."/>
            <person name="Kohara Y."/>
            <person name="Levine M."/>
            <person name="Satoh N."/>
            <person name="Rokhsar D.S."/>
        </authorList>
    </citation>
    <scope>NUCLEOTIDE SEQUENCE [LARGE SCALE GENOMIC DNA]</scope>
</reference>
<dbReference type="Ensembl" id="ENSCINT00000028073.2">
    <property type="protein sequence ID" value="ENSCINP00000027827.2"/>
    <property type="gene ID" value="ENSCING00000015865.2"/>
</dbReference>
<comment type="catalytic activity">
    <reaction evidence="7">
        <text>arsenic triglutathione + 2 [thioredoxin]-dithiol + 2 S-adenosyl-L-methionine + H2O = dimethylarsinous acid + 2 [thioredoxin]-disulfide + 3 glutathione + 2 S-adenosyl-L-homocysteine + 2 H(+)</text>
        <dbReference type="Rhea" id="RHEA:69464"/>
        <dbReference type="Rhea" id="RHEA-COMP:10698"/>
        <dbReference type="Rhea" id="RHEA-COMP:10700"/>
        <dbReference type="ChEBI" id="CHEBI:15377"/>
        <dbReference type="ChEBI" id="CHEBI:15378"/>
        <dbReference type="ChEBI" id="CHEBI:23808"/>
        <dbReference type="ChEBI" id="CHEBI:29950"/>
        <dbReference type="ChEBI" id="CHEBI:50058"/>
        <dbReference type="ChEBI" id="CHEBI:57856"/>
        <dbReference type="ChEBI" id="CHEBI:57925"/>
        <dbReference type="ChEBI" id="CHEBI:59789"/>
        <dbReference type="ChEBI" id="CHEBI:183640"/>
        <dbReference type="EC" id="2.1.1.137"/>
    </reaction>
</comment>
<dbReference type="InterPro" id="IPR029063">
    <property type="entry name" value="SAM-dependent_MTases_sf"/>
</dbReference>
<gene>
    <name evidence="10" type="primary">LOC100181209</name>
</gene>
<evidence type="ECO:0000256" key="1">
    <source>
        <dbReference type="ARBA" id="ARBA00022679"/>
    </source>
</evidence>
<dbReference type="InterPro" id="IPR025714">
    <property type="entry name" value="Methyltranfer_dom"/>
</dbReference>
<evidence type="ECO:0000313" key="10">
    <source>
        <dbReference type="Ensembl" id="ENSCINP00000027827.2"/>
    </source>
</evidence>
<evidence type="ECO:0000256" key="6">
    <source>
        <dbReference type="ARBA" id="ARBA00047941"/>
    </source>
</evidence>
<dbReference type="OMA" id="FVMAYIE"/>
<dbReference type="GO" id="GO:0030791">
    <property type="term" value="F:arsenite methyltransferase activity"/>
    <property type="evidence" value="ECO:0000318"/>
    <property type="project" value="GO_Central"/>
</dbReference>
<proteinExistence type="inferred from homology"/>
<evidence type="ECO:0000256" key="2">
    <source>
        <dbReference type="ARBA" id="ARBA00022691"/>
    </source>
</evidence>
<feature type="domain" description="Methyltransferase" evidence="9">
    <location>
        <begin position="71"/>
        <end position="217"/>
    </location>
</feature>
<evidence type="ECO:0000256" key="4">
    <source>
        <dbReference type="ARBA" id="ARBA00034521"/>
    </source>
</evidence>
<dbReference type="GO" id="GO:0005829">
    <property type="term" value="C:cytosol"/>
    <property type="evidence" value="ECO:0000318"/>
    <property type="project" value="GO_Central"/>
</dbReference>
<evidence type="ECO:0000259" key="9">
    <source>
        <dbReference type="Pfam" id="PF13847"/>
    </source>
</evidence>
<keyword evidence="2" id="KW-0949">S-adenosyl-L-methionine</keyword>
<dbReference type="Gene3D" id="3.40.50.150">
    <property type="entry name" value="Vaccinia Virus protein VP39"/>
    <property type="match status" value="1"/>
</dbReference>
<name>F6ZIX6_CIOIN</name>
<dbReference type="AlphaFoldDB" id="F6ZIX6"/>
<comment type="similarity">
    <text evidence="3">Belongs to the methyltransferase superfamily. Arsenite methyltransferase family.</text>
</comment>
<keyword evidence="11" id="KW-1185">Reference proteome</keyword>
<dbReference type="STRING" id="7719.ENSCINP00000027827"/>
<organism evidence="10 11">
    <name type="scientific">Ciona intestinalis</name>
    <name type="common">Transparent sea squirt</name>
    <name type="synonym">Ascidia intestinalis</name>
    <dbReference type="NCBI Taxonomy" id="7719"/>
    <lineage>
        <taxon>Eukaryota</taxon>
        <taxon>Metazoa</taxon>
        <taxon>Chordata</taxon>
        <taxon>Tunicata</taxon>
        <taxon>Ascidiacea</taxon>
        <taxon>Phlebobranchia</taxon>
        <taxon>Cionidae</taxon>
        <taxon>Ciona</taxon>
    </lineage>
</organism>